<sequence>MSGDTEHGAARAGEIALDAPFPEADDAGLVFIGRIRSSHADRSTCPKNMARAREGGAPARAEVFAPWRPALAGLAPGRFVFLLTFLHAARRDLLVQMPRHAERPTGTFALRSPVRPNPIGLHLVRLMGVDEERGILELDAIDVLDETPLLDIKPWFDTVDRPPEEPA</sequence>
<name>A0ACD4NID7_9HYPH</name>
<keyword evidence="1" id="KW-0489">Methyltransferase</keyword>
<accession>A0ACD4NID7</accession>
<protein>
    <submittedName>
        <fullName evidence="1">SAM-dependent methyltransferase</fullName>
    </submittedName>
</protein>
<organism evidence="1 2">
    <name type="scientific">Antarcticirhabdus aurantiaca</name>
    <dbReference type="NCBI Taxonomy" id="2606717"/>
    <lineage>
        <taxon>Bacteria</taxon>
        <taxon>Pseudomonadati</taxon>
        <taxon>Pseudomonadota</taxon>
        <taxon>Alphaproteobacteria</taxon>
        <taxon>Hyphomicrobiales</taxon>
        <taxon>Aurantimonadaceae</taxon>
        <taxon>Antarcticirhabdus</taxon>
    </lineage>
</organism>
<keyword evidence="2" id="KW-1185">Reference proteome</keyword>
<evidence type="ECO:0000313" key="2">
    <source>
        <dbReference type="Proteomes" id="UP001163223"/>
    </source>
</evidence>
<reference evidence="1" key="1">
    <citation type="submission" date="2022-11" db="EMBL/GenBank/DDBJ databases">
        <title>beta-Carotene-producing bacterium, Jeongeuplla avenae sp. nov., alleviates the salt stress of Arabidopsis seedlings.</title>
        <authorList>
            <person name="Jiang L."/>
            <person name="Lee J."/>
        </authorList>
    </citation>
    <scope>NUCLEOTIDE SEQUENCE</scope>
    <source>
        <strain evidence="1">DY_R2A_6</strain>
    </source>
</reference>
<gene>
    <name evidence="1" type="ORF">OXU80_16955</name>
</gene>
<dbReference type="EMBL" id="CP113520">
    <property type="protein sequence ID" value="WAJ26558.1"/>
    <property type="molecule type" value="Genomic_DNA"/>
</dbReference>
<evidence type="ECO:0000313" key="1">
    <source>
        <dbReference type="EMBL" id="WAJ26558.1"/>
    </source>
</evidence>
<keyword evidence="1" id="KW-0808">Transferase</keyword>
<proteinExistence type="predicted"/>
<dbReference type="Proteomes" id="UP001163223">
    <property type="component" value="Chromosome"/>
</dbReference>